<reference evidence="1 2" key="1">
    <citation type="submission" date="2021-02" db="EMBL/GenBank/DDBJ databases">
        <title>Niveibacterium changnyeongensis HC41.</title>
        <authorList>
            <person name="Kang M."/>
        </authorList>
    </citation>
    <scope>NUCLEOTIDE SEQUENCE [LARGE SCALE GENOMIC DNA]</scope>
    <source>
        <strain evidence="1 2">HC41</strain>
    </source>
</reference>
<accession>A0ABX7M3Q6</accession>
<dbReference type="Proteomes" id="UP000663570">
    <property type="component" value="Chromosome"/>
</dbReference>
<organism evidence="1 2">
    <name type="scientific">Niveibacterium microcysteis</name>
    <dbReference type="NCBI Taxonomy" id="2811415"/>
    <lineage>
        <taxon>Bacteria</taxon>
        <taxon>Pseudomonadati</taxon>
        <taxon>Pseudomonadota</taxon>
        <taxon>Betaproteobacteria</taxon>
        <taxon>Rhodocyclales</taxon>
        <taxon>Rhodocyclaceae</taxon>
        <taxon>Niveibacterium</taxon>
    </lineage>
</organism>
<evidence type="ECO:0000313" key="2">
    <source>
        <dbReference type="Proteomes" id="UP000663570"/>
    </source>
</evidence>
<evidence type="ECO:0000313" key="1">
    <source>
        <dbReference type="EMBL" id="QSI75349.1"/>
    </source>
</evidence>
<protein>
    <recommendedName>
        <fullName evidence="3">Lipoprotein</fullName>
    </recommendedName>
</protein>
<proteinExistence type="predicted"/>
<keyword evidence="2" id="KW-1185">Reference proteome</keyword>
<evidence type="ECO:0008006" key="3">
    <source>
        <dbReference type="Google" id="ProtNLM"/>
    </source>
</evidence>
<sequence length="183" mass="20021">MNARRTLSGLMLGLSLLAVIGCSTPKPVLDLAGQGSASVGLAEASLRDYITLSNVQLTARMELMRSQVRQEARNDGKREIDLYLAEQAGLKPNDEAAVRIRQLGDDHRRLREGTATALQDINKRFTFDDASLPQVPTEKLAAAKKGFSVLAQELSPKEWVELSVGYAREIKTGVDKITHPPKP</sequence>
<dbReference type="PROSITE" id="PS51257">
    <property type="entry name" value="PROKAR_LIPOPROTEIN"/>
    <property type="match status" value="1"/>
</dbReference>
<dbReference type="EMBL" id="CP071060">
    <property type="protein sequence ID" value="QSI75349.1"/>
    <property type="molecule type" value="Genomic_DNA"/>
</dbReference>
<gene>
    <name evidence="1" type="ORF">JY500_12585</name>
</gene>
<name>A0ABX7M3Q6_9RHOO</name>
<dbReference type="RefSeq" id="WP_206252822.1">
    <property type="nucleotide sequence ID" value="NZ_CP071060.1"/>
</dbReference>